<gene>
    <name evidence="1" type="ORF">P691DRAFT_682384</name>
</gene>
<comment type="caution">
    <text evidence="1">The sequence shown here is derived from an EMBL/GenBank/DDBJ whole genome shotgun (WGS) entry which is preliminary data.</text>
</comment>
<protein>
    <submittedName>
        <fullName evidence="1">Uncharacterized protein</fullName>
    </submittedName>
</protein>
<name>A0A9P6BY11_9AGAR</name>
<evidence type="ECO:0000313" key="2">
    <source>
        <dbReference type="Proteomes" id="UP000807342"/>
    </source>
</evidence>
<dbReference type="AlphaFoldDB" id="A0A9P6BY11"/>
<dbReference type="Proteomes" id="UP000807342">
    <property type="component" value="Unassembled WGS sequence"/>
</dbReference>
<feature type="non-terminal residue" evidence="1">
    <location>
        <position position="1"/>
    </location>
</feature>
<sequence>LSVLKKDFETLQLNMSKRKAHLAQFLAQNEHISEEDEMWLNNEGNLVVES</sequence>
<keyword evidence="2" id="KW-1185">Reference proteome</keyword>
<organism evidence="1 2">
    <name type="scientific">Macrolepiota fuliginosa MF-IS2</name>
    <dbReference type="NCBI Taxonomy" id="1400762"/>
    <lineage>
        <taxon>Eukaryota</taxon>
        <taxon>Fungi</taxon>
        <taxon>Dikarya</taxon>
        <taxon>Basidiomycota</taxon>
        <taxon>Agaricomycotina</taxon>
        <taxon>Agaricomycetes</taxon>
        <taxon>Agaricomycetidae</taxon>
        <taxon>Agaricales</taxon>
        <taxon>Agaricineae</taxon>
        <taxon>Agaricaceae</taxon>
        <taxon>Macrolepiota</taxon>
    </lineage>
</organism>
<reference evidence="1" key="1">
    <citation type="submission" date="2020-11" db="EMBL/GenBank/DDBJ databases">
        <authorList>
            <consortium name="DOE Joint Genome Institute"/>
            <person name="Ahrendt S."/>
            <person name="Riley R."/>
            <person name="Andreopoulos W."/>
            <person name="Labutti K."/>
            <person name="Pangilinan J."/>
            <person name="Ruiz-Duenas F.J."/>
            <person name="Barrasa J.M."/>
            <person name="Sanchez-Garcia M."/>
            <person name="Camarero S."/>
            <person name="Miyauchi S."/>
            <person name="Serrano A."/>
            <person name="Linde D."/>
            <person name="Babiker R."/>
            <person name="Drula E."/>
            <person name="Ayuso-Fernandez I."/>
            <person name="Pacheco R."/>
            <person name="Padilla G."/>
            <person name="Ferreira P."/>
            <person name="Barriuso J."/>
            <person name="Kellner H."/>
            <person name="Castanera R."/>
            <person name="Alfaro M."/>
            <person name="Ramirez L."/>
            <person name="Pisabarro A.G."/>
            <person name="Kuo A."/>
            <person name="Tritt A."/>
            <person name="Lipzen A."/>
            <person name="He G."/>
            <person name="Yan M."/>
            <person name="Ng V."/>
            <person name="Cullen D."/>
            <person name="Martin F."/>
            <person name="Rosso M.-N."/>
            <person name="Henrissat B."/>
            <person name="Hibbett D."/>
            <person name="Martinez A.T."/>
            <person name="Grigoriev I.V."/>
        </authorList>
    </citation>
    <scope>NUCLEOTIDE SEQUENCE</scope>
    <source>
        <strain evidence="1">MF-IS2</strain>
    </source>
</reference>
<evidence type="ECO:0000313" key="1">
    <source>
        <dbReference type="EMBL" id="KAF9442028.1"/>
    </source>
</evidence>
<proteinExistence type="predicted"/>
<dbReference type="OrthoDB" id="2951680at2759"/>
<accession>A0A9P6BY11</accession>
<dbReference type="EMBL" id="MU151721">
    <property type="protein sequence ID" value="KAF9442028.1"/>
    <property type="molecule type" value="Genomic_DNA"/>
</dbReference>